<sequence length="82" mass="8912">MAESNSPTVSPRQTSPKGTVRRKVVRKDRSAAPASVRTNPGVMKIYTDDTPGLKVDPVVVLVFSLAFIASVFLLHIIGKYTK</sequence>
<dbReference type="InterPro" id="IPR016482">
    <property type="entry name" value="SecG/Sec61-beta/Sbh"/>
</dbReference>
<dbReference type="Proteomes" id="UP000193719">
    <property type="component" value="Unassembled WGS sequence"/>
</dbReference>
<evidence type="ECO:0000256" key="6">
    <source>
        <dbReference type="ARBA" id="ARBA00022927"/>
    </source>
</evidence>
<evidence type="ECO:0000256" key="11">
    <source>
        <dbReference type="SAM" id="MobiDB-lite"/>
    </source>
</evidence>
<evidence type="ECO:0000256" key="3">
    <source>
        <dbReference type="ARBA" id="ARBA00022448"/>
    </source>
</evidence>
<reference evidence="13 14" key="1">
    <citation type="submission" date="2016-08" db="EMBL/GenBank/DDBJ databases">
        <title>Genomes of anaerobic fungi encode conserved fungal cellulosomes for biomass hydrolysis.</title>
        <authorList>
            <consortium name="DOE Joint Genome Institute"/>
            <person name="Haitjema C.H."/>
            <person name="Gilmore S.P."/>
            <person name="Henske J.K."/>
            <person name="Solomon K.V."/>
            <person name="De Groot R."/>
            <person name="Kuo A."/>
            <person name="Mondo S.J."/>
            <person name="Salamov A.A."/>
            <person name="Labutti K."/>
            <person name="Zhao Z."/>
            <person name="Chiniquy J."/>
            <person name="Barry K."/>
            <person name="Brewer H.M."/>
            <person name="Purvine S.O."/>
            <person name="Wright A.T."/>
            <person name="Boxma B."/>
            <person name="Van Alen T."/>
            <person name="Hackstein J.H."/>
            <person name="Baker S.E."/>
            <person name="Grigoriev I.V."/>
            <person name="O'Malley M.A."/>
        </authorList>
    </citation>
    <scope>NUCLEOTIDE SEQUENCE [LARGE SCALE GENOMIC DNA]</scope>
    <source>
        <strain evidence="14">finn</strain>
    </source>
</reference>
<reference evidence="13 14" key="2">
    <citation type="submission" date="2016-08" db="EMBL/GenBank/DDBJ databases">
        <title>Pervasive Adenine N6-methylation of Active Genes in Fungi.</title>
        <authorList>
            <consortium name="DOE Joint Genome Institute"/>
            <person name="Mondo S.J."/>
            <person name="Dannebaum R.O."/>
            <person name="Kuo R.C."/>
            <person name="Labutti K."/>
            <person name="Haridas S."/>
            <person name="Kuo A."/>
            <person name="Salamov A."/>
            <person name="Ahrendt S.R."/>
            <person name="Lipzen A."/>
            <person name="Sullivan W."/>
            <person name="Andreopoulos W.B."/>
            <person name="Clum A."/>
            <person name="Lindquist E."/>
            <person name="Daum C."/>
            <person name="Ramamoorthy G.K."/>
            <person name="Gryganskyi A."/>
            <person name="Culley D."/>
            <person name="Magnuson J.K."/>
            <person name="James T.Y."/>
            <person name="O'Malley M.A."/>
            <person name="Stajich J.E."/>
            <person name="Spatafora J.W."/>
            <person name="Visel A."/>
            <person name="Grigoriev I.V."/>
        </authorList>
    </citation>
    <scope>NUCLEOTIDE SEQUENCE [LARGE SCALE GENOMIC DNA]</scope>
    <source>
        <strain evidence="14">finn</strain>
    </source>
</reference>
<dbReference type="OrthoDB" id="5401193at2759"/>
<evidence type="ECO:0000256" key="1">
    <source>
        <dbReference type="ARBA" id="ARBA00004389"/>
    </source>
</evidence>
<evidence type="ECO:0000256" key="9">
    <source>
        <dbReference type="ARBA" id="ARBA00023136"/>
    </source>
</evidence>
<evidence type="ECO:0000256" key="5">
    <source>
        <dbReference type="ARBA" id="ARBA00022824"/>
    </source>
</evidence>
<name>A0A1Y1VMW7_9FUNG</name>
<keyword evidence="6 10" id="KW-0653">Protein transport</keyword>
<keyword evidence="9 10" id="KW-0472">Membrane</keyword>
<evidence type="ECO:0000256" key="7">
    <source>
        <dbReference type="ARBA" id="ARBA00022989"/>
    </source>
</evidence>
<keyword evidence="3 10" id="KW-0813">Transport</keyword>
<comment type="function">
    <text evidence="10">Necessary for protein translocation in the endoplasmic reticulum.</text>
</comment>
<organism evidence="13 14">
    <name type="scientific">Piromyces finnis</name>
    <dbReference type="NCBI Taxonomy" id="1754191"/>
    <lineage>
        <taxon>Eukaryota</taxon>
        <taxon>Fungi</taxon>
        <taxon>Fungi incertae sedis</taxon>
        <taxon>Chytridiomycota</taxon>
        <taxon>Chytridiomycota incertae sedis</taxon>
        <taxon>Neocallimastigomycetes</taxon>
        <taxon>Neocallimastigales</taxon>
        <taxon>Neocallimastigaceae</taxon>
        <taxon>Piromyces</taxon>
    </lineage>
</organism>
<dbReference type="GO" id="GO:0006886">
    <property type="term" value="P:intracellular protein transport"/>
    <property type="evidence" value="ECO:0007669"/>
    <property type="project" value="InterPro"/>
</dbReference>
<keyword evidence="4 12" id="KW-0812">Transmembrane</keyword>
<evidence type="ECO:0000256" key="2">
    <source>
        <dbReference type="ARBA" id="ARBA00006103"/>
    </source>
</evidence>
<keyword evidence="5 10" id="KW-0256">Endoplasmic reticulum</keyword>
<evidence type="ECO:0000313" key="14">
    <source>
        <dbReference type="Proteomes" id="UP000193719"/>
    </source>
</evidence>
<evidence type="ECO:0000256" key="12">
    <source>
        <dbReference type="SAM" id="Phobius"/>
    </source>
</evidence>
<accession>A0A1Y1VMW7</accession>
<feature type="transmembrane region" description="Helical" evidence="12">
    <location>
        <begin position="58"/>
        <end position="77"/>
    </location>
</feature>
<comment type="similarity">
    <text evidence="2 10">Belongs to the SEC61-beta family.</text>
</comment>
<keyword evidence="14" id="KW-1185">Reference proteome</keyword>
<dbReference type="AlphaFoldDB" id="A0A1Y1VMW7"/>
<keyword evidence="8 10" id="KW-0811">Translocation</keyword>
<dbReference type="GO" id="GO:0005784">
    <property type="term" value="C:Sec61 translocon complex"/>
    <property type="evidence" value="ECO:0007669"/>
    <property type="project" value="UniProtKB-UniRule"/>
</dbReference>
<proteinExistence type="inferred from homology"/>
<protein>
    <recommendedName>
        <fullName evidence="10">Protein transport protein Sec61 subunit beta</fullName>
    </recommendedName>
</protein>
<dbReference type="InterPro" id="IPR030671">
    <property type="entry name" value="Sec61-beta/Sbh"/>
</dbReference>
<dbReference type="EMBL" id="MCFH01000001">
    <property type="protein sequence ID" value="ORX60767.1"/>
    <property type="molecule type" value="Genomic_DNA"/>
</dbReference>
<evidence type="ECO:0000313" key="13">
    <source>
        <dbReference type="EMBL" id="ORX60767.1"/>
    </source>
</evidence>
<gene>
    <name evidence="13" type="ORF">BCR36DRAFT_728</name>
</gene>
<dbReference type="STRING" id="1754191.A0A1Y1VMW7"/>
<evidence type="ECO:0000256" key="10">
    <source>
        <dbReference type="PIRNR" id="PIRNR006398"/>
    </source>
</evidence>
<dbReference type="PIRSF" id="PIRSF006398">
    <property type="entry name" value="Sec61_beta_euk"/>
    <property type="match status" value="1"/>
</dbReference>
<feature type="region of interest" description="Disordered" evidence="11">
    <location>
        <begin position="1"/>
        <end position="35"/>
    </location>
</feature>
<evidence type="ECO:0000256" key="8">
    <source>
        <dbReference type="ARBA" id="ARBA00023010"/>
    </source>
</evidence>
<dbReference type="PANTHER" id="PTHR13509">
    <property type="entry name" value="SEC61 SUBUNIT BETA"/>
    <property type="match status" value="1"/>
</dbReference>
<dbReference type="Pfam" id="PF03911">
    <property type="entry name" value="Sec61_beta"/>
    <property type="match status" value="1"/>
</dbReference>
<feature type="compositionally biased region" description="Polar residues" evidence="11">
    <location>
        <begin position="1"/>
        <end position="17"/>
    </location>
</feature>
<keyword evidence="7 12" id="KW-1133">Transmembrane helix</keyword>
<comment type="subcellular location">
    <subcellularLocation>
        <location evidence="1">Endoplasmic reticulum membrane</location>
        <topology evidence="1">Single-pass membrane protein</topology>
    </subcellularLocation>
</comment>
<comment type="caution">
    <text evidence="13">The sequence shown here is derived from an EMBL/GenBank/DDBJ whole genome shotgun (WGS) entry which is preliminary data.</text>
</comment>
<evidence type="ECO:0000256" key="4">
    <source>
        <dbReference type="ARBA" id="ARBA00022692"/>
    </source>
</evidence>